<evidence type="ECO:0000256" key="9">
    <source>
        <dbReference type="HAMAP-Rule" id="MF_00772"/>
    </source>
</evidence>
<evidence type="ECO:0000256" key="3">
    <source>
        <dbReference type="ARBA" id="ARBA00022490"/>
    </source>
</evidence>
<dbReference type="InterPro" id="IPR023546">
    <property type="entry name" value="MGMT"/>
</dbReference>
<gene>
    <name evidence="12" type="ordered locus">Shal_1542</name>
</gene>
<keyword evidence="7 9" id="KW-0234">DNA repair</keyword>
<evidence type="ECO:0000256" key="5">
    <source>
        <dbReference type="ARBA" id="ARBA00022679"/>
    </source>
</evidence>
<dbReference type="PANTHER" id="PTHR10815:SF5">
    <property type="entry name" value="METHYLATED-DNA--PROTEIN-CYSTEINE METHYLTRANSFERASE"/>
    <property type="match status" value="1"/>
</dbReference>
<evidence type="ECO:0000256" key="6">
    <source>
        <dbReference type="ARBA" id="ARBA00022763"/>
    </source>
</evidence>
<dbReference type="GO" id="GO:0005737">
    <property type="term" value="C:cytoplasm"/>
    <property type="evidence" value="ECO:0007669"/>
    <property type="project" value="UniProtKB-SubCell"/>
</dbReference>
<protein>
    <recommendedName>
        <fullName evidence="9">Methylated-DNA--protein-cysteine methyltransferase</fullName>
        <ecNumber evidence="9">2.1.1.63</ecNumber>
    </recommendedName>
    <alternativeName>
        <fullName evidence="9">6-O-methylguanine-DNA methyltransferase</fullName>
        <shortName evidence="9">MGMT</shortName>
    </alternativeName>
    <alternativeName>
        <fullName evidence="9">O-6-methylguanine-DNA-alkyltransferase</fullName>
    </alternativeName>
</protein>
<accession>B0TNC2</accession>
<keyword evidence="5 9" id="KW-0808">Transferase</keyword>
<comment type="subcellular location">
    <subcellularLocation>
        <location evidence="9">Cytoplasm</location>
    </subcellularLocation>
</comment>
<evidence type="ECO:0000259" key="11">
    <source>
        <dbReference type="Pfam" id="PF02870"/>
    </source>
</evidence>
<comment type="miscellaneous">
    <text evidence="9">This enzyme catalyzes only one turnover and therefore is not strictly catalytic. According to one definition, an enzyme is a biocatalyst that acts repeatedly and over many reaction cycles.</text>
</comment>
<evidence type="ECO:0000313" key="12">
    <source>
        <dbReference type="EMBL" id="ABZ76108.1"/>
    </source>
</evidence>
<dbReference type="Proteomes" id="UP000001317">
    <property type="component" value="Chromosome"/>
</dbReference>
<sequence>MNKPLLPLAKLNFKSEFGALSVCANAEGITHVNFIPQQGDEWLSREVDTNQALMGAGACAENGGCDSYHLAKQHLLQAQLELTEYFDGARRQFEVKLAPKGTEFQCQVWHALSELEYGESCSYADIASRINRPKAVRAVGTANGANPIAIIVPCHRVIGKNGTLTGYAYGIDLKQKLLKLEGLNSKG</sequence>
<comment type="catalytic activity">
    <reaction evidence="1 9">
        <text>a 4-O-methyl-thymidine in DNA + L-cysteinyl-[protein] = a thymidine in DNA + S-methyl-L-cysteinyl-[protein]</text>
        <dbReference type="Rhea" id="RHEA:53428"/>
        <dbReference type="Rhea" id="RHEA-COMP:10131"/>
        <dbReference type="Rhea" id="RHEA-COMP:10132"/>
        <dbReference type="Rhea" id="RHEA-COMP:13555"/>
        <dbReference type="Rhea" id="RHEA-COMP:13556"/>
        <dbReference type="ChEBI" id="CHEBI:29950"/>
        <dbReference type="ChEBI" id="CHEBI:82612"/>
        <dbReference type="ChEBI" id="CHEBI:137386"/>
        <dbReference type="ChEBI" id="CHEBI:137387"/>
        <dbReference type="EC" id="2.1.1.63"/>
    </reaction>
</comment>
<keyword evidence="13" id="KW-1185">Reference proteome</keyword>
<dbReference type="Gene3D" id="1.10.10.10">
    <property type="entry name" value="Winged helix-like DNA-binding domain superfamily/Winged helix DNA-binding domain"/>
    <property type="match status" value="1"/>
</dbReference>
<dbReference type="EC" id="2.1.1.63" evidence="9"/>
<dbReference type="Pfam" id="PF02870">
    <property type="entry name" value="Methyltransf_1N"/>
    <property type="match status" value="1"/>
</dbReference>
<keyword evidence="3 9" id="KW-0963">Cytoplasm</keyword>
<dbReference type="PROSITE" id="PS00374">
    <property type="entry name" value="MGMT"/>
    <property type="match status" value="1"/>
</dbReference>
<evidence type="ECO:0000313" key="13">
    <source>
        <dbReference type="Proteomes" id="UP000001317"/>
    </source>
</evidence>
<dbReference type="InterPro" id="IPR036631">
    <property type="entry name" value="MGMT_N_sf"/>
</dbReference>
<dbReference type="Pfam" id="PF01035">
    <property type="entry name" value="DNA_binding_1"/>
    <property type="match status" value="1"/>
</dbReference>
<dbReference type="HOGENOM" id="CLU_000445_52_2_6"/>
<comment type="function">
    <text evidence="9">Involved in the cellular defense against the biological effects of O6-methylguanine (O6-MeG) and O4-methylthymine (O4-MeT) in DNA. Repairs the methylated nucleobase in DNA by stoichiometrically transferring the methyl group to a cysteine residue in the enzyme. This is a suicide reaction: the enzyme is irreversibly inactivated.</text>
</comment>
<dbReference type="PANTHER" id="PTHR10815">
    <property type="entry name" value="METHYLATED-DNA--PROTEIN-CYSTEINE METHYLTRANSFERASE"/>
    <property type="match status" value="1"/>
</dbReference>
<name>B0TNC2_SHEHH</name>
<comment type="similarity">
    <text evidence="2 9">Belongs to the MGMT family.</text>
</comment>
<evidence type="ECO:0000256" key="7">
    <source>
        <dbReference type="ARBA" id="ARBA00023204"/>
    </source>
</evidence>
<dbReference type="InterPro" id="IPR014048">
    <property type="entry name" value="MethylDNA_cys_MeTrfase_DNA-bd"/>
</dbReference>
<keyword evidence="4 9" id="KW-0489">Methyltransferase</keyword>
<evidence type="ECO:0000256" key="4">
    <source>
        <dbReference type="ARBA" id="ARBA00022603"/>
    </source>
</evidence>
<proteinExistence type="inferred from homology"/>
<dbReference type="Gene3D" id="3.30.160.70">
    <property type="entry name" value="Methylated DNA-protein cysteine methyltransferase domain"/>
    <property type="match status" value="1"/>
</dbReference>
<dbReference type="NCBIfam" id="TIGR00589">
    <property type="entry name" value="ogt"/>
    <property type="match status" value="1"/>
</dbReference>
<feature type="active site" description="Nucleophile; methyl group acceptor" evidence="9">
    <location>
        <position position="154"/>
    </location>
</feature>
<dbReference type="SUPFAM" id="SSF53155">
    <property type="entry name" value="Methylated DNA-protein cysteine methyltransferase domain"/>
    <property type="match status" value="1"/>
</dbReference>
<dbReference type="AlphaFoldDB" id="B0TNC2"/>
<dbReference type="InterPro" id="IPR036388">
    <property type="entry name" value="WH-like_DNA-bd_sf"/>
</dbReference>
<dbReference type="HAMAP" id="MF_00772">
    <property type="entry name" value="OGT"/>
    <property type="match status" value="1"/>
</dbReference>
<dbReference type="GO" id="GO:0006307">
    <property type="term" value="P:DNA alkylation repair"/>
    <property type="evidence" value="ECO:0007669"/>
    <property type="project" value="UniProtKB-UniRule"/>
</dbReference>
<dbReference type="InterPro" id="IPR036217">
    <property type="entry name" value="MethylDNA_cys_MeTrfase_DNAb"/>
</dbReference>
<keyword evidence="6 9" id="KW-0227">DNA damage</keyword>
<dbReference type="GO" id="GO:0032259">
    <property type="term" value="P:methylation"/>
    <property type="evidence" value="ECO:0007669"/>
    <property type="project" value="UniProtKB-KW"/>
</dbReference>
<dbReference type="RefSeq" id="WP_012276648.1">
    <property type="nucleotide sequence ID" value="NC_010334.1"/>
</dbReference>
<evidence type="ECO:0000259" key="10">
    <source>
        <dbReference type="Pfam" id="PF01035"/>
    </source>
</evidence>
<evidence type="ECO:0000256" key="1">
    <source>
        <dbReference type="ARBA" id="ARBA00001286"/>
    </source>
</evidence>
<feature type="domain" description="Methylated-DNA-[protein]-cysteine S-methyltransferase DNA binding" evidence="10">
    <location>
        <begin position="103"/>
        <end position="182"/>
    </location>
</feature>
<dbReference type="InterPro" id="IPR008332">
    <property type="entry name" value="MethylG_MeTrfase_N"/>
</dbReference>
<dbReference type="FunFam" id="1.10.10.10:FF:000214">
    <property type="entry name" value="Methylated-DNA--protein-cysteine methyltransferase"/>
    <property type="match status" value="1"/>
</dbReference>
<reference evidence="12" key="1">
    <citation type="submission" date="2008-01" db="EMBL/GenBank/DDBJ databases">
        <title>Complete sequence of Shewanella halifaxensis HAW-EB4.</title>
        <authorList>
            <consortium name="US DOE Joint Genome Institute"/>
            <person name="Copeland A."/>
            <person name="Lucas S."/>
            <person name="Lapidus A."/>
            <person name="Glavina del Rio T."/>
            <person name="Dalin E."/>
            <person name="Tice H."/>
            <person name="Bruce D."/>
            <person name="Goodwin L."/>
            <person name="Pitluck S."/>
            <person name="Sims D."/>
            <person name="Brettin T."/>
            <person name="Detter J.C."/>
            <person name="Han C."/>
            <person name="Kuske C.R."/>
            <person name="Schmutz J."/>
            <person name="Larimer F."/>
            <person name="Land M."/>
            <person name="Hauser L."/>
            <person name="Kyrpides N."/>
            <person name="Kim E."/>
            <person name="Zhao J.-S."/>
            <person name="Richardson P."/>
        </authorList>
    </citation>
    <scope>NUCLEOTIDE SEQUENCE [LARGE SCALE GENOMIC DNA]</scope>
    <source>
        <strain evidence="12">HAW-EB4</strain>
    </source>
</reference>
<dbReference type="SUPFAM" id="SSF46767">
    <property type="entry name" value="Methylated DNA-protein cysteine methyltransferase, C-terminal domain"/>
    <property type="match status" value="1"/>
</dbReference>
<dbReference type="CDD" id="cd06445">
    <property type="entry name" value="ATase"/>
    <property type="match status" value="1"/>
</dbReference>
<dbReference type="KEGG" id="shl:Shal_1542"/>
<dbReference type="OrthoDB" id="9811249at2"/>
<organism evidence="12 13">
    <name type="scientific">Shewanella halifaxensis (strain HAW-EB4)</name>
    <dbReference type="NCBI Taxonomy" id="458817"/>
    <lineage>
        <taxon>Bacteria</taxon>
        <taxon>Pseudomonadati</taxon>
        <taxon>Pseudomonadota</taxon>
        <taxon>Gammaproteobacteria</taxon>
        <taxon>Alteromonadales</taxon>
        <taxon>Shewanellaceae</taxon>
        <taxon>Shewanella</taxon>
    </lineage>
</organism>
<dbReference type="STRING" id="458817.Shal_1542"/>
<evidence type="ECO:0000256" key="2">
    <source>
        <dbReference type="ARBA" id="ARBA00008711"/>
    </source>
</evidence>
<dbReference type="EMBL" id="CP000931">
    <property type="protein sequence ID" value="ABZ76108.1"/>
    <property type="molecule type" value="Genomic_DNA"/>
</dbReference>
<evidence type="ECO:0000256" key="8">
    <source>
        <dbReference type="ARBA" id="ARBA00049348"/>
    </source>
</evidence>
<dbReference type="GO" id="GO:0003908">
    <property type="term" value="F:methylated-DNA-[protein]-cysteine S-methyltransferase activity"/>
    <property type="evidence" value="ECO:0007669"/>
    <property type="project" value="UniProtKB-UniRule"/>
</dbReference>
<dbReference type="eggNOG" id="COG0350">
    <property type="taxonomic scope" value="Bacteria"/>
</dbReference>
<comment type="catalytic activity">
    <reaction evidence="8 9">
        <text>a 6-O-methyl-2'-deoxyguanosine in DNA + L-cysteinyl-[protein] = S-methyl-L-cysteinyl-[protein] + a 2'-deoxyguanosine in DNA</text>
        <dbReference type="Rhea" id="RHEA:24000"/>
        <dbReference type="Rhea" id="RHEA-COMP:10131"/>
        <dbReference type="Rhea" id="RHEA-COMP:10132"/>
        <dbReference type="Rhea" id="RHEA-COMP:11367"/>
        <dbReference type="Rhea" id="RHEA-COMP:11368"/>
        <dbReference type="ChEBI" id="CHEBI:29950"/>
        <dbReference type="ChEBI" id="CHEBI:82612"/>
        <dbReference type="ChEBI" id="CHEBI:85445"/>
        <dbReference type="ChEBI" id="CHEBI:85448"/>
        <dbReference type="EC" id="2.1.1.63"/>
    </reaction>
</comment>
<dbReference type="InterPro" id="IPR001497">
    <property type="entry name" value="MethylDNA_cys_MeTrfase_AS"/>
</dbReference>
<feature type="domain" description="Methylguanine DNA methyltransferase ribonuclease-like" evidence="11">
    <location>
        <begin position="14"/>
        <end position="98"/>
    </location>
</feature>